<dbReference type="SUPFAM" id="SSF55729">
    <property type="entry name" value="Acyl-CoA N-acyltransferases (Nat)"/>
    <property type="match status" value="1"/>
</dbReference>
<keyword evidence="11" id="KW-0046">Antibiotic resistance</keyword>
<feature type="transmembrane region" description="Helical" evidence="14">
    <location>
        <begin position="414"/>
        <end position="433"/>
    </location>
</feature>
<dbReference type="InterPro" id="IPR024320">
    <property type="entry name" value="LPG_synthase_C"/>
</dbReference>
<feature type="transmembrane region" description="Helical" evidence="14">
    <location>
        <begin position="388"/>
        <end position="407"/>
    </location>
</feature>
<evidence type="ECO:0000313" key="17">
    <source>
        <dbReference type="Proteomes" id="UP000478740"/>
    </source>
</evidence>
<evidence type="ECO:0000256" key="7">
    <source>
        <dbReference type="ARBA" id="ARBA00022692"/>
    </source>
</evidence>
<feature type="transmembrane region" description="Helical" evidence="14">
    <location>
        <begin position="841"/>
        <end position="865"/>
    </location>
</feature>
<dbReference type="GO" id="GO:0055091">
    <property type="term" value="P:phospholipid homeostasis"/>
    <property type="evidence" value="ECO:0007669"/>
    <property type="project" value="TreeGrafter"/>
</dbReference>
<dbReference type="InterPro" id="IPR051211">
    <property type="entry name" value="PG_lysyltransferase"/>
</dbReference>
<dbReference type="GO" id="GO:0006629">
    <property type="term" value="P:lipid metabolic process"/>
    <property type="evidence" value="ECO:0007669"/>
    <property type="project" value="UniProtKB-KW"/>
</dbReference>
<dbReference type="PANTHER" id="PTHR34697:SF2">
    <property type="entry name" value="PHOSPHATIDYLGLYCEROL LYSYLTRANSFERASE"/>
    <property type="match status" value="1"/>
</dbReference>
<dbReference type="Pfam" id="PF03706">
    <property type="entry name" value="LPG_synthase_TM"/>
    <property type="match status" value="1"/>
</dbReference>
<comment type="caution">
    <text evidence="16">The sequence shown here is derived from an EMBL/GenBank/DDBJ whole genome shotgun (WGS) entry which is preliminary data.</text>
</comment>
<dbReference type="Proteomes" id="UP000478740">
    <property type="component" value="Unassembled WGS sequence"/>
</dbReference>
<keyword evidence="5" id="KW-1003">Cell membrane</keyword>
<feature type="transmembrane region" description="Helical" evidence="14">
    <location>
        <begin position="258"/>
        <end position="278"/>
    </location>
</feature>
<evidence type="ECO:0000256" key="14">
    <source>
        <dbReference type="SAM" id="Phobius"/>
    </source>
</evidence>
<sequence length="871" mass="91929">MADEVLQAQDGSSLSPPSWFRRNRVGIIALASTLIFAAVVLGISRITHDVSYDAVLAALDQVSALRLAGAVLCMALSFGFLVCYDLNALRFVGARLPLVQVAPVAFSAYAIGNMAGFGPLSGGAVRFRGYGRLGLGSDRIAQVVAFVTAAFGIGLAVIGGLAVLVFAGQVAGLIGQPPGLLRAAAALVLGGLALAALWLWRVRPAMLPDDATEGRGFALPSARTAGWQILITAGDLLAAATVLYLLLPADNPMPWTVFVPLFCMALGLGVLSHVPGGLGVFETIMIGGLTPVLPPEQVIGALVLYRLVYNVLPLVLAALLLAGTEFMAHRRLLGAIWAPQVSGAVIPPLMALYALVCGAMLVFSAVLPVAQDHLDWLAGTVPLPVVELAHFLSGLLGLALFVAARGLAHRLDGAFWVALAAAGLALVLTLPKAIAPYEAMALLGLVAALLLTRRCFDRPAALLAEPLTPLWLAALAVVVIAATGLLFFAYRDVDYSNSLWWQFQMSQNAPRGLRALLGIALAGFAIGLLSVLRPASRQVQAAAPEALAQAIALAQSQDDSGANLVRMGDKAVMLSQTGDAFIMFGVQGRSWISLYGPLGAQSARPELLWRFVEAARGVGARVVLYEVPADLLPACADIGLRALKLGEMAVVNLETMDYASSRWGEQRRALAKGTRDGMALQILPPEAVPAVLDDLARISDAWLGQHKAREKGFALGRFDRAYVASQPVAVLRDQGRIVAFATLMPTATRAELSIDLMRFGTDAPRGAMDFLFSALLADAKAQGYRRFNLGMAPLSGFATHAAAPMWNHFGEAIFTHGEKFYNFRGLRAFKAKFNPDWEPRYLIVGGAVSPVAALIDVTLLVGGGLKGVVGK</sequence>
<dbReference type="PANTHER" id="PTHR34697">
    <property type="entry name" value="PHOSPHATIDYLGLYCEROL LYSYLTRANSFERASE"/>
    <property type="match status" value="1"/>
</dbReference>
<reference evidence="16 17" key="1">
    <citation type="submission" date="2019-11" db="EMBL/GenBank/DDBJ databases">
        <authorList>
            <person name="Dong K."/>
        </authorList>
    </citation>
    <scope>NUCLEOTIDE SEQUENCE [LARGE SCALE GENOMIC DNA]</scope>
    <source>
        <strain evidence="16 17">DK608</strain>
    </source>
</reference>
<protein>
    <recommendedName>
        <fullName evidence="4">Phosphatidylglycerol lysyltransferase</fullName>
        <ecNumber evidence="3">2.3.2.3</ecNumber>
    </recommendedName>
    <alternativeName>
        <fullName evidence="12">Lysylphosphatidylglycerol synthase</fullName>
    </alternativeName>
</protein>
<keyword evidence="8 14" id="KW-1133">Transmembrane helix</keyword>
<dbReference type="GO" id="GO:0005886">
    <property type="term" value="C:plasma membrane"/>
    <property type="evidence" value="ECO:0007669"/>
    <property type="project" value="UniProtKB-SubCell"/>
</dbReference>
<feature type="transmembrane region" description="Helical" evidence="14">
    <location>
        <begin position="64"/>
        <end position="84"/>
    </location>
</feature>
<feature type="transmembrane region" description="Helical" evidence="14">
    <location>
        <begin position="298"/>
        <end position="323"/>
    </location>
</feature>
<feature type="transmembrane region" description="Helical" evidence="14">
    <location>
        <begin position="468"/>
        <end position="491"/>
    </location>
</feature>
<accession>A0A6L6IWH7</accession>
<keyword evidence="7 14" id="KW-0812">Transmembrane</keyword>
<evidence type="ECO:0000256" key="10">
    <source>
        <dbReference type="ARBA" id="ARBA00023136"/>
    </source>
</evidence>
<name>A0A6L6IWH7_9RHOB</name>
<feature type="transmembrane region" description="Helical" evidence="14">
    <location>
        <begin position="96"/>
        <end position="120"/>
    </location>
</feature>
<gene>
    <name evidence="16" type="primary">mprF</name>
    <name evidence="16" type="ORF">GL284_06785</name>
</gene>
<feature type="domain" description="Phosphatidylglycerol lysyltransferase C-terminal" evidence="15">
    <location>
        <begin position="554"/>
        <end position="843"/>
    </location>
</feature>
<dbReference type="GO" id="GO:0050071">
    <property type="term" value="F:phosphatidylglycerol lysyltransferase activity"/>
    <property type="evidence" value="ECO:0007669"/>
    <property type="project" value="UniProtKB-EC"/>
</dbReference>
<dbReference type="AlphaFoldDB" id="A0A6L6IWH7"/>
<comment type="catalytic activity">
    <reaction evidence="13">
        <text>L-lysyl-tRNA(Lys) + a 1,2-diacyl-sn-glycero-3-phospho-(1'-sn-glycerol) = a 1,2-diacyl-sn-glycero-3-phospho-1'-(3'-O-L-lysyl)-sn-glycerol + tRNA(Lys)</text>
        <dbReference type="Rhea" id="RHEA:10668"/>
        <dbReference type="Rhea" id="RHEA-COMP:9696"/>
        <dbReference type="Rhea" id="RHEA-COMP:9697"/>
        <dbReference type="ChEBI" id="CHEBI:64716"/>
        <dbReference type="ChEBI" id="CHEBI:75792"/>
        <dbReference type="ChEBI" id="CHEBI:78442"/>
        <dbReference type="ChEBI" id="CHEBI:78529"/>
        <dbReference type="EC" id="2.3.2.3"/>
    </reaction>
</comment>
<evidence type="ECO:0000256" key="9">
    <source>
        <dbReference type="ARBA" id="ARBA00023098"/>
    </source>
</evidence>
<keyword evidence="9" id="KW-0443">Lipid metabolism</keyword>
<evidence type="ECO:0000256" key="11">
    <source>
        <dbReference type="ARBA" id="ARBA00023251"/>
    </source>
</evidence>
<evidence type="ECO:0000256" key="2">
    <source>
        <dbReference type="ARBA" id="ARBA00008627"/>
    </source>
</evidence>
<feature type="transmembrane region" description="Helical" evidence="14">
    <location>
        <begin position="140"/>
        <end position="167"/>
    </location>
</feature>
<dbReference type="Pfam" id="PF09924">
    <property type="entry name" value="LPG_synthase_C"/>
    <property type="match status" value="1"/>
</dbReference>
<dbReference type="NCBIfam" id="NF033480">
    <property type="entry name" value="bifunc_MprF"/>
    <property type="match status" value="1"/>
</dbReference>
<comment type="subcellular location">
    <subcellularLocation>
        <location evidence="1">Cell membrane</location>
        <topology evidence="1">Multi-pass membrane protein</topology>
    </subcellularLocation>
</comment>
<dbReference type="InterPro" id="IPR022791">
    <property type="entry name" value="L-PG_synthase/AglD"/>
</dbReference>
<evidence type="ECO:0000259" key="15">
    <source>
        <dbReference type="Pfam" id="PF09924"/>
    </source>
</evidence>
<keyword evidence="6" id="KW-0808">Transferase</keyword>
<feature type="transmembrane region" description="Helical" evidence="14">
    <location>
        <begin position="344"/>
        <end position="368"/>
    </location>
</feature>
<dbReference type="EMBL" id="WMII01000005">
    <property type="protein sequence ID" value="MTH63968.1"/>
    <property type="molecule type" value="Genomic_DNA"/>
</dbReference>
<dbReference type="InterPro" id="IPR016181">
    <property type="entry name" value="Acyl_CoA_acyltransferase"/>
</dbReference>
<comment type="similarity">
    <text evidence="2">Belongs to the LPG synthase family.</text>
</comment>
<keyword evidence="17" id="KW-1185">Reference proteome</keyword>
<keyword evidence="10 14" id="KW-0472">Membrane</keyword>
<dbReference type="EC" id="2.3.2.3" evidence="3"/>
<evidence type="ECO:0000256" key="13">
    <source>
        <dbReference type="ARBA" id="ARBA00047540"/>
    </source>
</evidence>
<evidence type="ECO:0000313" key="16">
    <source>
        <dbReference type="EMBL" id="MTH63968.1"/>
    </source>
</evidence>
<organism evidence="16 17">
    <name type="scientific">Paracoccus shanxieyensis</name>
    <dbReference type="NCBI Taxonomy" id="2675752"/>
    <lineage>
        <taxon>Bacteria</taxon>
        <taxon>Pseudomonadati</taxon>
        <taxon>Pseudomonadota</taxon>
        <taxon>Alphaproteobacteria</taxon>
        <taxon>Rhodobacterales</taxon>
        <taxon>Paracoccaceae</taxon>
        <taxon>Paracoccus</taxon>
    </lineage>
</organism>
<evidence type="ECO:0000256" key="8">
    <source>
        <dbReference type="ARBA" id="ARBA00022989"/>
    </source>
</evidence>
<feature type="transmembrane region" description="Helical" evidence="14">
    <location>
        <begin position="225"/>
        <end position="246"/>
    </location>
</feature>
<evidence type="ECO:0000256" key="3">
    <source>
        <dbReference type="ARBA" id="ARBA00012014"/>
    </source>
</evidence>
<dbReference type="GO" id="GO:0046677">
    <property type="term" value="P:response to antibiotic"/>
    <property type="evidence" value="ECO:0007669"/>
    <property type="project" value="UniProtKB-KW"/>
</dbReference>
<evidence type="ECO:0000256" key="4">
    <source>
        <dbReference type="ARBA" id="ARBA00021546"/>
    </source>
</evidence>
<feature type="transmembrane region" description="Helical" evidence="14">
    <location>
        <begin position="439"/>
        <end position="456"/>
    </location>
</feature>
<feature type="transmembrane region" description="Helical" evidence="14">
    <location>
        <begin position="511"/>
        <end position="532"/>
    </location>
</feature>
<dbReference type="RefSeq" id="WP_155043842.1">
    <property type="nucleotide sequence ID" value="NZ_WMIH01000004.1"/>
</dbReference>
<proteinExistence type="inferred from homology"/>
<evidence type="ECO:0000256" key="12">
    <source>
        <dbReference type="ARBA" id="ARBA00031899"/>
    </source>
</evidence>
<evidence type="ECO:0000256" key="6">
    <source>
        <dbReference type="ARBA" id="ARBA00022679"/>
    </source>
</evidence>
<feature type="transmembrane region" description="Helical" evidence="14">
    <location>
        <begin position="25"/>
        <end position="44"/>
    </location>
</feature>
<evidence type="ECO:0000256" key="5">
    <source>
        <dbReference type="ARBA" id="ARBA00022475"/>
    </source>
</evidence>
<evidence type="ECO:0000256" key="1">
    <source>
        <dbReference type="ARBA" id="ARBA00004651"/>
    </source>
</evidence>
<feature type="transmembrane region" description="Helical" evidence="14">
    <location>
        <begin position="179"/>
        <end position="200"/>
    </location>
</feature>